<dbReference type="Gene3D" id="1.10.287.130">
    <property type="match status" value="1"/>
</dbReference>
<comment type="caution">
    <text evidence="13">The sequence shown here is derived from an EMBL/GenBank/DDBJ whole genome shotgun (WGS) entry which is preliminary data.</text>
</comment>
<sequence length="987" mass="110832">MAGITGFFCLPALLYRHSFFLLSAMAASGLRLKYPVSFRTTLKISRYLFRVLAMMLWTLGALLTVFYNNNLLRERESQVRHDFTASYQQAQWYVRHSMDVMREIKFIADNHLNASGNSGNLWGGDLHPRTLLQPQIEPLYAASDCNSTRHTLYNSLGSFSYFLDYWRDNFASTTRLNRVLFVGEEDQCLASFDLAPMPADRSRMMKVLRERISIYRNGSKEERKNNLSWVAPAVQPGVGNYYMITPVYLTNNVTALLGIEQSVRIEDLMTPGSLPMTAMLVDQNNRLILSSERGSESFSAEDLPGDAVWFGYISGYSQLIMKKKLPSSSLSVVYAVSTSAMIDRLKMLMVNSVLLNLISAILLFIFARLFERRMFLPAEENAYRLEEQEQFNRKIVASAPVGICILRTSDGTNILSNELAHNYLTLLTQEDRLRLTEMICGQQVNFVDVLTGSNTNLQISFVHSRYRNENVAICVLVDVSARVKMEQSLHEIAQEAEQASQSKSMFLATVSHELRTPLYGIIGNLDLLKTKALPAGADSLVTAMNNSSSLLLKIISDILDFSKIESEQLKIEPREFSPREVIAHITANYLAMAVKKRLTLWCFIDSDVPVLLEGDPMRLQQVISNLLNNAIKFTHTGGIILQAYVKGDYLAFRVRDSGVGIPAKEITRLFDPFFQVGSGVQRHFQGTGLGLAICEKLMNMMDGDIEVESEPGMGSQFIIRIPLYNSRVVTLEPRDGLQGKQCWLQLRNASLATFLSRLLHEHGMQVENYEGQAAADDIIISDHEFQPLQSVRAVIRFDGCHNDAPRELAPGRWICSTTTPNELPLLLGRIYRVEVAVPEGTQTVLTKAGENVGNDDILILVVDDHPINRMLLSDQLGSLGYRVKTAQDGVDALNVIGRNEIDIVLTDVNMPNMDGYRLTQRLRELGKTFPVIGVTANALAEEKQRCIEAGMDNCLSKPVTMETLQQALSFYAGRVRKSREALSNRLR</sequence>
<keyword evidence="8" id="KW-0812">Transmembrane</keyword>
<evidence type="ECO:0000256" key="2">
    <source>
        <dbReference type="ARBA" id="ARBA00022553"/>
    </source>
</evidence>
<dbReference type="PRINTS" id="PR00344">
    <property type="entry name" value="BCTRLSENSOR"/>
</dbReference>
<keyword evidence="7 8" id="KW-0902">Two-component regulatory system</keyword>
<keyword evidence="8" id="KW-1003">Cell membrane</keyword>
<dbReference type="Gene3D" id="3.40.50.10970">
    <property type="match status" value="1"/>
</dbReference>
<comment type="subunit">
    <text evidence="8">Interacts with RcsD.</text>
</comment>
<dbReference type="InterPro" id="IPR003661">
    <property type="entry name" value="HisK_dim/P_dom"/>
</dbReference>
<dbReference type="Proteomes" id="UP000013111">
    <property type="component" value="Unassembled WGS sequence"/>
</dbReference>
<dbReference type="Gene3D" id="3.40.50.2300">
    <property type="match status" value="1"/>
</dbReference>
<keyword evidence="5 8" id="KW-0418">Kinase</keyword>
<feature type="domain" description="Histidine kinase" evidence="10">
    <location>
        <begin position="509"/>
        <end position="725"/>
    </location>
</feature>
<accession>A0A831A2M9</accession>
<comment type="catalytic activity">
    <reaction evidence="1 8">
        <text>ATP + protein L-histidine = ADP + protein N-phospho-L-histidine.</text>
        <dbReference type="EC" id="2.7.13.3"/>
    </reaction>
</comment>
<feature type="modified residue" description="Phosphohistidine; by autocatalysis" evidence="8">
    <location>
        <position position="512"/>
    </location>
</feature>
<keyword evidence="8" id="KW-0997">Cell inner membrane</keyword>
<dbReference type="GO" id="GO:0005524">
    <property type="term" value="F:ATP binding"/>
    <property type="evidence" value="ECO:0007669"/>
    <property type="project" value="UniProtKB-UniRule"/>
</dbReference>
<reference evidence="13 14" key="2">
    <citation type="submission" date="2013-04" db="EMBL/GenBank/DDBJ databases">
        <title>Comparative genomics of 12 strains of Erwinia amylovora identifies a pan-genome with a large conserved core and provides insights into host specificity.</title>
        <authorList>
            <person name="Mann R.A."/>
            <person name="Smits T.H.M."/>
            <person name="Buehlmann A."/>
            <person name="Blom J."/>
            <person name="Goesmann A."/>
            <person name="Frey J.E."/>
            <person name="Plummer K.M."/>
            <person name="Beer S.V."/>
            <person name="Luck J."/>
            <person name="Duffy B."/>
            <person name="Rodoni B."/>
        </authorList>
    </citation>
    <scope>NUCLEOTIDE SEQUENCE [LARGE SCALE GENOMIC DNA]</scope>
    <source>
        <strain evidence="14">CFBP 1232</strain>
    </source>
</reference>
<feature type="domain" description="Response regulatory" evidence="11">
    <location>
        <begin position="858"/>
        <end position="972"/>
    </location>
</feature>
<feature type="transmembrane region" description="Helical" evidence="8">
    <location>
        <begin position="47"/>
        <end position="67"/>
    </location>
</feature>
<keyword evidence="3 8" id="KW-0808">Transferase</keyword>
<dbReference type="SMART" id="SM00448">
    <property type="entry name" value="REC"/>
    <property type="match status" value="1"/>
</dbReference>
<dbReference type="SMART" id="SM00388">
    <property type="entry name" value="HisKA"/>
    <property type="match status" value="1"/>
</dbReference>
<dbReference type="InterPro" id="IPR019017">
    <property type="entry name" value="Sig_transdc_His_kin_a/b-loop_C"/>
</dbReference>
<dbReference type="InterPro" id="IPR036890">
    <property type="entry name" value="HATPase_C_sf"/>
</dbReference>
<dbReference type="FunFam" id="3.40.50.2300:FF:000121">
    <property type="entry name" value="Sensor histidine kinase RcsC"/>
    <property type="match status" value="1"/>
</dbReference>
<comment type="subcellular location">
    <subcellularLocation>
        <location evidence="8">Cell inner membrane</location>
        <topology evidence="8">Multi-pass membrane protein</topology>
    </subcellularLocation>
</comment>
<evidence type="ECO:0000256" key="9">
    <source>
        <dbReference type="PROSITE-ProRule" id="PRU00169"/>
    </source>
</evidence>
<dbReference type="InterPro" id="IPR003594">
    <property type="entry name" value="HATPase_dom"/>
</dbReference>
<dbReference type="InterPro" id="IPR030856">
    <property type="entry name" value="RcsC"/>
</dbReference>
<feature type="domain" description="ABL" evidence="12">
    <location>
        <begin position="738"/>
        <end position="837"/>
    </location>
</feature>
<evidence type="ECO:0000259" key="12">
    <source>
        <dbReference type="PROSITE" id="PS51426"/>
    </source>
</evidence>
<feature type="transmembrane region" description="Helical" evidence="8">
    <location>
        <begin position="348"/>
        <end position="367"/>
    </location>
</feature>
<dbReference type="FunFam" id="3.30.565.10:FF:000010">
    <property type="entry name" value="Sensor histidine kinase RcsC"/>
    <property type="match status" value="1"/>
</dbReference>
<dbReference type="CDD" id="cd16922">
    <property type="entry name" value="HATPase_EvgS-ArcB-TorS-like"/>
    <property type="match status" value="1"/>
</dbReference>
<dbReference type="Pfam" id="PF09456">
    <property type="entry name" value="RcsC"/>
    <property type="match status" value="1"/>
</dbReference>
<dbReference type="InterPro" id="IPR001789">
    <property type="entry name" value="Sig_transdc_resp-reg_receiver"/>
</dbReference>
<evidence type="ECO:0000259" key="10">
    <source>
        <dbReference type="PROSITE" id="PS50109"/>
    </source>
</evidence>
<dbReference type="InterPro" id="IPR038388">
    <property type="entry name" value="RcsC_C_sf"/>
</dbReference>
<dbReference type="Gene3D" id="3.30.565.10">
    <property type="entry name" value="Histidine kinase-like ATPase, C-terminal domain"/>
    <property type="match status" value="1"/>
</dbReference>
<protein>
    <recommendedName>
        <fullName evidence="8">Sensor histidine kinase RcsC</fullName>
        <ecNumber evidence="8">2.7.13.3</ecNumber>
    </recommendedName>
</protein>
<dbReference type="EMBL" id="CAPB01000024">
    <property type="protein sequence ID" value="CCO94340.1"/>
    <property type="molecule type" value="Genomic_DNA"/>
</dbReference>
<comment type="PTM">
    <text evidence="8">Autophosphorylated. Activation probably requires a transfer of a phosphate group from a His in the transmitter domain to an Asp in the receiver domain.</text>
</comment>
<dbReference type="InterPro" id="IPR004358">
    <property type="entry name" value="Sig_transdc_His_kin-like_C"/>
</dbReference>
<dbReference type="InterPro" id="IPR036097">
    <property type="entry name" value="HisK_dim/P_sf"/>
</dbReference>
<dbReference type="SUPFAM" id="SSF47384">
    <property type="entry name" value="Homodimeric domain of signal transducing histidine kinase"/>
    <property type="match status" value="1"/>
</dbReference>
<evidence type="ECO:0000256" key="4">
    <source>
        <dbReference type="ARBA" id="ARBA00022741"/>
    </source>
</evidence>
<name>A0A831A2M9_ERWAM</name>
<evidence type="ECO:0000256" key="5">
    <source>
        <dbReference type="ARBA" id="ARBA00022777"/>
    </source>
</evidence>
<dbReference type="PROSITE" id="PS51426">
    <property type="entry name" value="ABL"/>
    <property type="match status" value="1"/>
</dbReference>
<gene>
    <name evidence="8 13" type="primary">rcsC</name>
    <name evidence="13" type="ORF">BN437_2422</name>
</gene>
<evidence type="ECO:0000256" key="7">
    <source>
        <dbReference type="ARBA" id="ARBA00023012"/>
    </source>
</evidence>
<evidence type="ECO:0000259" key="11">
    <source>
        <dbReference type="PROSITE" id="PS50110"/>
    </source>
</evidence>
<organism evidence="13 14">
    <name type="scientific">Erwinia amylovora NBRC 12687 = CFBP 1232</name>
    <dbReference type="NCBI Taxonomy" id="1219359"/>
    <lineage>
        <taxon>Bacteria</taxon>
        <taxon>Pseudomonadati</taxon>
        <taxon>Pseudomonadota</taxon>
        <taxon>Gammaproteobacteria</taxon>
        <taxon>Enterobacterales</taxon>
        <taxon>Erwiniaceae</taxon>
        <taxon>Erwinia</taxon>
    </lineage>
</organism>
<keyword evidence="8" id="KW-1133">Transmembrane helix</keyword>
<dbReference type="SUPFAM" id="SSF55874">
    <property type="entry name" value="ATPase domain of HSP90 chaperone/DNA topoisomerase II/histidine kinase"/>
    <property type="match status" value="1"/>
</dbReference>
<evidence type="ECO:0000256" key="6">
    <source>
        <dbReference type="ARBA" id="ARBA00022840"/>
    </source>
</evidence>
<keyword evidence="6 8" id="KW-0067">ATP-binding</keyword>
<dbReference type="InterPro" id="IPR011006">
    <property type="entry name" value="CheY-like_superfamily"/>
</dbReference>
<dbReference type="GO" id="GO:0000155">
    <property type="term" value="F:phosphorelay sensor kinase activity"/>
    <property type="evidence" value="ECO:0007669"/>
    <property type="project" value="UniProtKB-UniRule"/>
</dbReference>
<keyword evidence="4 8" id="KW-0547">Nucleotide-binding</keyword>
<dbReference type="HAMAP" id="MF_00979">
    <property type="entry name" value="RcsC"/>
    <property type="match status" value="1"/>
</dbReference>
<dbReference type="AlphaFoldDB" id="A0A831A2M9"/>
<evidence type="ECO:0000256" key="8">
    <source>
        <dbReference type="HAMAP-Rule" id="MF_00979"/>
    </source>
</evidence>
<evidence type="ECO:0000313" key="13">
    <source>
        <dbReference type="EMBL" id="CCO94340.1"/>
    </source>
</evidence>
<dbReference type="PANTHER" id="PTHR45339:SF1">
    <property type="entry name" value="HYBRID SIGNAL TRANSDUCTION HISTIDINE KINASE J"/>
    <property type="match status" value="1"/>
</dbReference>
<dbReference type="PANTHER" id="PTHR45339">
    <property type="entry name" value="HYBRID SIGNAL TRANSDUCTION HISTIDINE KINASE J"/>
    <property type="match status" value="1"/>
</dbReference>
<keyword evidence="8" id="KW-0472">Membrane</keyword>
<dbReference type="SMART" id="SM00387">
    <property type="entry name" value="HATPase_c"/>
    <property type="match status" value="1"/>
</dbReference>
<dbReference type="Pfam" id="PF00512">
    <property type="entry name" value="HisKA"/>
    <property type="match status" value="1"/>
</dbReference>
<dbReference type="Pfam" id="PF00072">
    <property type="entry name" value="Response_reg"/>
    <property type="match status" value="1"/>
</dbReference>
<dbReference type="GO" id="GO:0005886">
    <property type="term" value="C:plasma membrane"/>
    <property type="evidence" value="ECO:0007669"/>
    <property type="project" value="UniProtKB-SubCell"/>
</dbReference>
<proteinExistence type="inferred from homology"/>
<evidence type="ECO:0000256" key="1">
    <source>
        <dbReference type="ARBA" id="ARBA00000085"/>
    </source>
</evidence>
<comment type="function">
    <text evidence="8">Component of the Rcs signaling system, which controls transcription of numerous genes. RcsC functions as a membrane-associated protein kinase that phosphorylates RcsD in response to environmental signals. The phosphoryl group is then transferred to the response regulator RcsB.</text>
</comment>
<dbReference type="CDD" id="cd00082">
    <property type="entry name" value="HisKA"/>
    <property type="match status" value="1"/>
</dbReference>
<dbReference type="PROSITE" id="PS50110">
    <property type="entry name" value="RESPONSE_REGULATORY"/>
    <property type="match status" value="1"/>
</dbReference>
<dbReference type="Pfam" id="PF02518">
    <property type="entry name" value="HATPase_c"/>
    <property type="match status" value="1"/>
</dbReference>
<keyword evidence="2 8" id="KW-0597">Phosphoprotein</keyword>
<feature type="modified residue" description="4-aspartylphosphate" evidence="8 9">
    <location>
        <position position="907"/>
    </location>
</feature>
<dbReference type="CDD" id="cd17546">
    <property type="entry name" value="REC_hyHK_CKI1_RcsC-like"/>
    <property type="match status" value="1"/>
</dbReference>
<evidence type="ECO:0000256" key="3">
    <source>
        <dbReference type="ARBA" id="ARBA00022679"/>
    </source>
</evidence>
<dbReference type="SUPFAM" id="SSF52172">
    <property type="entry name" value="CheY-like"/>
    <property type="match status" value="2"/>
</dbReference>
<dbReference type="InterPro" id="IPR005467">
    <property type="entry name" value="His_kinase_dom"/>
</dbReference>
<dbReference type="EC" id="2.7.13.3" evidence="8"/>
<comment type="similarity">
    <text evidence="8">Belongs to the RcsC family.</text>
</comment>
<dbReference type="GO" id="GO:0006355">
    <property type="term" value="P:regulation of DNA-templated transcription"/>
    <property type="evidence" value="ECO:0007669"/>
    <property type="project" value="InterPro"/>
</dbReference>
<dbReference type="PROSITE" id="PS50109">
    <property type="entry name" value="HIS_KIN"/>
    <property type="match status" value="1"/>
</dbReference>
<evidence type="ECO:0000313" key="14">
    <source>
        <dbReference type="Proteomes" id="UP000013111"/>
    </source>
</evidence>
<reference evidence="13 14" key="1">
    <citation type="submission" date="2012-11" db="EMBL/GenBank/DDBJ databases">
        <authorList>
            <person name="Linke B."/>
        </authorList>
    </citation>
    <scope>NUCLEOTIDE SEQUENCE [LARGE SCALE GENOMIC DNA]</scope>
    <source>
        <strain evidence="14">CFBP 1232</strain>
    </source>
</reference>
<dbReference type="NCBIfam" id="NF008099">
    <property type="entry name" value="PRK10841.1"/>
    <property type="match status" value="1"/>
</dbReference>